<dbReference type="Proteomes" id="UP000314294">
    <property type="component" value="Unassembled WGS sequence"/>
</dbReference>
<organism evidence="1 2">
    <name type="scientific">Liparis tanakae</name>
    <name type="common">Tanaka's snailfish</name>
    <dbReference type="NCBI Taxonomy" id="230148"/>
    <lineage>
        <taxon>Eukaryota</taxon>
        <taxon>Metazoa</taxon>
        <taxon>Chordata</taxon>
        <taxon>Craniata</taxon>
        <taxon>Vertebrata</taxon>
        <taxon>Euteleostomi</taxon>
        <taxon>Actinopterygii</taxon>
        <taxon>Neopterygii</taxon>
        <taxon>Teleostei</taxon>
        <taxon>Neoteleostei</taxon>
        <taxon>Acanthomorphata</taxon>
        <taxon>Eupercaria</taxon>
        <taxon>Perciformes</taxon>
        <taxon>Cottioidei</taxon>
        <taxon>Cottales</taxon>
        <taxon>Liparidae</taxon>
        <taxon>Liparis</taxon>
    </lineage>
</organism>
<dbReference type="EMBL" id="SRLO01000123">
    <property type="protein sequence ID" value="TNN73550.1"/>
    <property type="molecule type" value="Genomic_DNA"/>
</dbReference>
<comment type="caution">
    <text evidence="1">The sequence shown here is derived from an EMBL/GenBank/DDBJ whole genome shotgun (WGS) entry which is preliminary data.</text>
</comment>
<gene>
    <name evidence="1" type="ORF">EYF80_016145</name>
</gene>
<dbReference type="AlphaFoldDB" id="A0A4Z2I6V2"/>
<evidence type="ECO:0000313" key="1">
    <source>
        <dbReference type="EMBL" id="TNN73550.1"/>
    </source>
</evidence>
<keyword evidence="2" id="KW-1185">Reference proteome</keyword>
<reference evidence="1 2" key="1">
    <citation type="submission" date="2019-03" db="EMBL/GenBank/DDBJ databases">
        <title>First draft genome of Liparis tanakae, snailfish: a comprehensive survey of snailfish specific genes.</title>
        <authorList>
            <person name="Kim W."/>
            <person name="Song I."/>
            <person name="Jeong J.-H."/>
            <person name="Kim D."/>
            <person name="Kim S."/>
            <person name="Ryu S."/>
            <person name="Song J.Y."/>
            <person name="Lee S.K."/>
        </authorList>
    </citation>
    <scope>NUCLEOTIDE SEQUENCE [LARGE SCALE GENOMIC DNA]</scope>
    <source>
        <tissue evidence="1">Muscle</tissue>
    </source>
</reference>
<proteinExistence type="predicted"/>
<name>A0A4Z2I6V2_9TELE</name>
<protein>
    <submittedName>
        <fullName evidence="1">Uncharacterized protein</fullName>
    </submittedName>
</protein>
<evidence type="ECO:0000313" key="2">
    <source>
        <dbReference type="Proteomes" id="UP000314294"/>
    </source>
</evidence>
<accession>A0A4Z2I6V2</accession>
<sequence>MGVVTDRLVFSDQDLERSTAASQAAICRTPTVRLYLFDDVVRFVNVSHRREKDNSALGIAR</sequence>